<keyword evidence="9" id="KW-1185">Reference proteome</keyword>
<dbReference type="EMBL" id="CP073720">
    <property type="protein sequence ID" value="UWP83945.1"/>
    <property type="molecule type" value="Genomic_DNA"/>
</dbReference>
<feature type="domain" description="Release factor glutamine methyltransferase N-terminal" evidence="7">
    <location>
        <begin position="12"/>
        <end position="79"/>
    </location>
</feature>
<dbReference type="NCBIfam" id="TIGR00536">
    <property type="entry name" value="hemK_fam"/>
    <property type="match status" value="1"/>
</dbReference>
<dbReference type="NCBIfam" id="TIGR03534">
    <property type="entry name" value="RF_mod_PrmC"/>
    <property type="match status" value="1"/>
</dbReference>
<evidence type="ECO:0000256" key="5">
    <source>
        <dbReference type="HAMAP-Rule" id="MF_02126"/>
    </source>
</evidence>
<dbReference type="InterPro" id="IPR040758">
    <property type="entry name" value="PrmC_N"/>
</dbReference>
<dbReference type="Proteomes" id="UP001059617">
    <property type="component" value="Chromosome"/>
</dbReference>
<comment type="similarity">
    <text evidence="5">Belongs to the protein N5-glutamine methyltransferase family. PrmC subfamily.</text>
</comment>
<keyword evidence="2 5" id="KW-0808">Transferase</keyword>
<evidence type="ECO:0000259" key="6">
    <source>
        <dbReference type="Pfam" id="PF05175"/>
    </source>
</evidence>
<comment type="caution">
    <text evidence="5">Lacks conserved residue(s) required for the propagation of feature annotation.</text>
</comment>
<accession>A0ABY5W3L9</accession>
<feature type="binding site" evidence="5">
    <location>
        <begin position="189"/>
        <end position="192"/>
    </location>
    <ligand>
        <name>substrate</name>
    </ligand>
</feature>
<dbReference type="Pfam" id="PF05175">
    <property type="entry name" value="MTS"/>
    <property type="match status" value="1"/>
</dbReference>
<keyword evidence="1 5" id="KW-0489">Methyltransferase</keyword>
<protein>
    <recommendedName>
        <fullName evidence="5">Release factor glutamine methyltransferase</fullName>
        <shortName evidence="5">RF MTase</shortName>
        <ecNumber evidence="5">2.1.1.297</ecNumber>
    </recommendedName>
    <alternativeName>
        <fullName evidence="5">N5-glutamine methyltransferase PrmC</fullName>
    </alternativeName>
    <alternativeName>
        <fullName evidence="5">Protein-(glutamine-N5) MTase PrmC</fullName>
    </alternativeName>
    <alternativeName>
        <fullName evidence="5">Protein-glutamine N-methyltransferase PrmC</fullName>
    </alternativeName>
</protein>
<dbReference type="InterPro" id="IPR050320">
    <property type="entry name" value="N5-glutamine_MTase"/>
</dbReference>
<dbReference type="InterPro" id="IPR007848">
    <property type="entry name" value="Small_mtfrase_dom"/>
</dbReference>
<gene>
    <name evidence="5 8" type="primary">prmC</name>
    <name evidence="8" type="ORF">Dfulv_06735</name>
</gene>
<dbReference type="Pfam" id="PF17827">
    <property type="entry name" value="PrmC_N"/>
    <property type="match status" value="1"/>
</dbReference>
<dbReference type="SUPFAM" id="SSF53335">
    <property type="entry name" value="S-adenosyl-L-methionine-dependent methyltransferases"/>
    <property type="match status" value="1"/>
</dbReference>
<dbReference type="InterPro" id="IPR004556">
    <property type="entry name" value="HemK-like"/>
</dbReference>
<dbReference type="GO" id="GO:0102559">
    <property type="term" value="F:peptide chain release factor N(5)-glutamine methyltransferase activity"/>
    <property type="evidence" value="ECO:0007669"/>
    <property type="project" value="UniProtKB-EC"/>
</dbReference>
<feature type="binding site" evidence="5">
    <location>
        <position position="189"/>
    </location>
    <ligand>
        <name>S-adenosyl-L-methionine</name>
        <dbReference type="ChEBI" id="CHEBI:59789"/>
    </ligand>
</feature>
<sequence>MPERGLPTPSAAIATAARVLASAGVASPRVDAELLAAHVLGIPRTRLLTAPRLATEQAAEFDRLVGLRATRVPLQHLTGEAPFFGFELAVGPGVFIPRFETELLVEWALRHPGRTVVDLCSGSGAIAIAVARARPDADVYAVEASAQALDWLRRNATRLAPSVRVVHGDVTDPTVLSDVDGSADLVLCNPPYVPEDAPVDVEVRDHDPHDAVFGGRDGMDLMPGIARRAAGLLRPGGVLAIEHDDTQGETLPALLREAGFTDVADHRDLAGRPRFTTARLPA</sequence>
<reference evidence="8" key="1">
    <citation type="submission" date="2021-04" db="EMBL/GenBank/DDBJ databases">
        <authorList>
            <person name="Hartkoorn R.C."/>
            <person name="Beaudoing E."/>
            <person name="Hot D."/>
        </authorList>
    </citation>
    <scope>NUCLEOTIDE SEQUENCE</scope>
    <source>
        <strain evidence="8">NRRL B-16292</strain>
    </source>
</reference>
<feature type="binding site" evidence="5">
    <location>
        <position position="143"/>
    </location>
    <ligand>
        <name>S-adenosyl-L-methionine</name>
        <dbReference type="ChEBI" id="CHEBI:59789"/>
    </ligand>
</feature>
<dbReference type="PANTHER" id="PTHR18895">
    <property type="entry name" value="HEMK METHYLTRANSFERASE"/>
    <property type="match status" value="1"/>
</dbReference>
<evidence type="ECO:0000313" key="9">
    <source>
        <dbReference type="Proteomes" id="UP001059617"/>
    </source>
</evidence>
<evidence type="ECO:0000256" key="4">
    <source>
        <dbReference type="ARBA" id="ARBA00048391"/>
    </source>
</evidence>
<evidence type="ECO:0000256" key="3">
    <source>
        <dbReference type="ARBA" id="ARBA00022691"/>
    </source>
</evidence>
<comment type="function">
    <text evidence="5">Methylates the class 1 translation termination release factors RF1/PrfA and RF2/PrfB on the glutamine residue of the universally conserved GGQ motif.</text>
</comment>
<reference evidence="8" key="2">
    <citation type="submission" date="2022-09" db="EMBL/GenBank/DDBJ databases">
        <title>Biosynthetic gene clusters of Dactylosporangioum fulvum.</title>
        <authorList>
            <person name="Caradec T."/>
        </authorList>
    </citation>
    <scope>NUCLEOTIDE SEQUENCE</scope>
    <source>
        <strain evidence="8">NRRL B-16292</strain>
    </source>
</reference>
<keyword evidence="3 5" id="KW-0949">S-adenosyl-L-methionine</keyword>
<evidence type="ECO:0000256" key="1">
    <source>
        <dbReference type="ARBA" id="ARBA00022603"/>
    </source>
</evidence>
<name>A0ABY5W3L9_9ACTN</name>
<dbReference type="EC" id="2.1.1.297" evidence="5"/>
<dbReference type="GO" id="GO:0032259">
    <property type="term" value="P:methylation"/>
    <property type="evidence" value="ECO:0007669"/>
    <property type="project" value="UniProtKB-KW"/>
</dbReference>
<evidence type="ECO:0000313" key="8">
    <source>
        <dbReference type="EMBL" id="UWP83945.1"/>
    </source>
</evidence>
<dbReference type="Gene3D" id="1.10.8.10">
    <property type="entry name" value="DNA helicase RuvA subunit, C-terminal domain"/>
    <property type="match status" value="1"/>
</dbReference>
<dbReference type="PROSITE" id="PS00092">
    <property type="entry name" value="N6_MTASE"/>
    <property type="match status" value="1"/>
</dbReference>
<dbReference type="InterPro" id="IPR002052">
    <property type="entry name" value="DNA_methylase_N6_adenine_CS"/>
</dbReference>
<comment type="catalytic activity">
    <reaction evidence="4 5">
        <text>L-glutaminyl-[peptide chain release factor] + S-adenosyl-L-methionine = N(5)-methyl-L-glutaminyl-[peptide chain release factor] + S-adenosyl-L-homocysteine + H(+)</text>
        <dbReference type="Rhea" id="RHEA:42896"/>
        <dbReference type="Rhea" id="RHEA-COMP:10271"/>
        <dbReference type="Rhea" id="RHEA-COMP:10272"/>
        <dbReference type="ChEBI" id="CHEBI:15378"/>
        <dbReference type="ChEBI" id="CHEBI:30011"/>
        <dbReference type="ChEBI" id="CHEBI:57856"/>
        <dbReference type="ChEBI" id="CHEBI:59789"/>
        <dbReference type="ChEBI" id="CHEBI:61891"/>
        <dbReference type="EC" id="2.1.1.297"/>
    </reaction>
</comment>
<evidence type="ECO:0000256" key="2">
    <source>
        <dbReference type="ARBA" id="ARBA00022679"/>
    </source>
</evidence>
<dbReference type="InterPro" id="IPR019874">
    <property type="entry name" value="RF_methyltr_PrmC"/>
</dbReference>
<dbReference type="Gene3D" id="3.40.50.150">
    <property type="entry name" value="Vaccinia Virus protein VP39"/>
    <property type="match status" value="1"/>
</dbReference>
<organism evidence="8 9">
    <name type="scientific">Dactylosporangium fulvum</name>
    <dbReference type="NCBI Taxonomy" id="53359"/>
    <lineage>
        <taxon>Bacteria</taxon>
        <taxon>Bacillati</taxon>
        <taxon>Actinomycetota</taxon>
        <taxon>Actinomycetes</taxon>
        <taxon>Micromonosporales</taxon>
        <taxon>Micromonosporaceae</taxon>
        <taxon>Dactylosporangium</taxon>
    </lineage>
</organism>
<proteinExistence type="inferred from homology"/>
<feature type="domain" description="Methyltransferase small" evidence="6">
    <location>
        <begin position="101"/>
        <end position="194"/>
    </location>
</feature>
<dbReference type="InterPro" id="IPR029063">
    <property type="entry name" value="SAM-dependent_MTases_sf"/>
</dbReference>
<evidence type="ECO:0000259" key="7">
    <source>
        <dbReference type="Pfam" id="PF17827"/>
    </source>
</evidence>
<dbReference type="CDD" id="cd02440">
    <property type="entry name" value="AdoMet_MTases"/>
    <property type="match status" value="1"/>
</dbReference>
<dbReference type="PANTHER" id="PTHR18895:SF74">
    <property type="entry name" value="MTRF1L RELEASE FACTOR GLUTAMINE METHYLTRANSFERASE"/>
    <property type="match status" value="1"/>
</dbReference>
<dbReference type="RefSeq" id="WP_259861760.1">
    <property type="nucleotide sequence ID" value="NZ_BAAAST010000022.1"/>
</dbReference>
<dbReference type="HAMAP" id="MF_02126">
    <property type="entry name" value="RF_methyltr_PrmC"/>
    <property type="match status" value="1"/>
</dbReference>